<keyword evidence="3" id="KW-1185">Reference proteome</keyword>
<dbReference type="EMBL" id="AP027734">
    <property type="protein sequence ID" value="BDZ54810.1"/>
    <property type="molecule type" value="Genomic_DNA"/>
</dbReference>
<dbReference type="RefSeq" id="WP_350227200.1">
    <property type="nucleotide sequence ID" value="NZ_AP027734.1"/>
</dbReference>
<accession>A0ABN6YFI9</accession>
<reference evidence="3" key="1">
    <citation type="journal article" date="2019" name="Int. J. Syst. Evol. Microbiol.">
        <title>The Global Catalogue of Microorganisms (GCM) 10K type strain sequencing project: providing services to taxonomists for standard genome sequencing and annotation.</title>
        <authorList>
            <consortium name="The Broad Institute Genomics Platform"/>
            <consortium name="The Broad Institute Genome Sequencing Center for Infectious Disease"/>
            <person name="Wu L."/>
            <person name="Ma J."/>
        </authorList>
    </citation>
    <scope>NUCLEOTIDE SEQUENCE [LARGE SCALE GENOMIC DNA]</scope>
    <source>
        <strain evidence="3">NBRC 109019</strain>
    </source>
</reference>
<evidence type="ECO:0000256" key="1">
    <source>
        <dbReference type="SAM" id="MobiDB-lite"/>
    </source>
</evidence>
<sequence>MGGLSVTSGDSVSVRTESITAEAVRLAAAAHLIGGWAERAGAIGGRLASGQASPGPLLSRVGQSAEAASGRLRRAVVGAELASRGLVLAAAEYERAEELADVGRRLGTGLLGIMASTMLPGLAIGGGIVAASGWLGHRAVTLVHGQHAADAALAELIEAAGSGILSDPAFVDLVRGVADGADEFVAGLLGSGALFAVGAELDAPENARVLLAAAAIVGLATGAGTAVAAFGETGVRAERATAAGSPDGRHGATGAGPAPPPRGVGDLADRVPTGGDGSPQVRIERYGPPEERRWIVYSGGTRDFGVVPAGEPYDMTSNLHAVAAASALPSLSRRLPPSGSSARR</sequence>
<dbReference type="Proteomes" id="UP001321477">
    <property type="component" value="Chromosome"/>
</dbReference>
<organism evidence="2 3">
    <name type="scientific">Agromyces marinus</name>
    <dbReference type="NCBI Taxonomy" id="1389020"/>
    <lineage>
        <taxon>Bacteria</taxon>
        <taxon>Bacillati</taxon>
        <taxon>Actinomycetota</taxon>
        <taxon>Actinomycetes</taxon>
        <taxon>Micrococcales</taxon>
        <taxon>Microbacteriaceae</taxon>
        <taxon>Agromyces</taxon>
    </lineage>
</organism>
<feature type="region of interest" description="Disordered" evidence="1">
    <location>
        <begin position="239"/>
        <end position="284"/>
    </location>
</feature>
<evidence type="ECO:0000313" key="2">
    <source>
        <dbReference type="EMBL" id="BDZ54810.1"/>
    </source>
</evidence>
<gene>
    <name evidence="2" type="ORF">GCM10025870_18830</name>
</gene>
<protein>
    <submittedName>
        <fullName evidence="2">Uncharacterized protein</fullName>
    </submittedName>
</protein>
<name>A0ABN6YFI9_9MICO</name>
<proteinExistence type="predicted"/>
<evidence type="ECO:0000313" key="3">
    <source>
        <dbReference type="Proteomes" id="UP001321477"/>
    </source>
</evidence>